<gene>
    <name evidence="2" type="ORF">DIU77_00055</name>
    <name evidence="1" type="ORF">DIU77_004235</name>
</gene>
<comment type="caution">
    <text evidence="2">The sequence shown here is derived from an EMBL/GenBank/DDBJ whole genome shotgun (WGS) entry which is preliminary data.</text>
</comment>
<dbReference type="SMART" id="SM00855">
    <property type="entry name" value="PGAM"/>
    <property type="match status" value="1"/>
</dbReference>
<dbReference type="Gene3D" id="3.40.50.1240">
    <property type="entry name" value="Phosphoglycerate mutase-like"/>
    <property type="match status" value="1"/>
</dbReference>
<dbReference type="InterPro" id="IPR029033">
    <property type="entry name" value="His_PPase_superfam"/>
</dbReference>
<protein>
    <submittedName>
        <fullName evidence="2">Histidine phosphatase family protein</fullName>
    </submittedName>
</protein>
<dbReference type="EMBL" id="QGUI01000001">
    <property type="protein sequence ID" value="PZN01635.1"/>
    <property type="molecule type" value="Genomic_DNA"/>
</dbReference>
<dbReference type="PANTHER" id="PTHR48100">
    <property type="entry name" value="BROAD-SPECIFICITY PHOSPHATASE YOR283W-RELATED"/>
    <property type="match status" value="1"/>
</dbReference>
<dbReference type="PANTHER" id="PTHR48100:SF1">
    <property type="entry name" value="HISTIDINE PHOSPHATASE FAMILY PROTEIN-RELATED"/>
    <property type="match status" value="1"/>
</dbReference>
<dbReference type="GO" id="GO:0005737">
    <property type="term" value="C:cytoplasm"/>
    <property type="evidence" value="ECO:0007669"/>
    <property type="project" value="TreeGrafter"/>
</dbReference>
<reference evidence="1" key="4">
    <citation type="submission" date="2023-08" db="EMBL/GenBank/DDBJ databases">
        <authorList>
            <person name="Guima S.E.S."/>
            <person name="Martins L.F."/>
            <person name="Silva A.M."/>
            <person name="Setubal J.C."/>
        </authorList>
    </citation>
    <scope>NUCLEOTIDE SEQUENCE</scope>
    <source>
        <strain evidence="1">ZC4RG45</strain>
    </source>
</reference>
<evidence type="ECO:0000313" key="2">
    <source>
        <dbReference type="EMBL" id="PZN01635.1"/>
    </source>
</evidence>
<dbReference type="Proteomes" id="UP000249324">
    <property type="component" value="Unassembled WGS sequence"/>
</dbReference>
<organism evidence="2">
    <name type="scientific">Thermocrispum agreste</name>
    <dbReference type="NCBI Taxonomy" id="37925"/>
    <lineage>
        <taxon>Bacteria</taxon>
        <taxon>Bacillati</taxon>
        <taxon>Actinomycetota</taxon>
        <taxon>Actinomycetes</taxon>
        <taxon>Pseudonocardiales</taxon>
        <taxon>Pseudonocardiaceae</taxon>
        <taxon>Thermocrispum</taxon>
    </lineage>
</organism>
<dbReference type="Pfam" id="PF00300">
    <property type="entry name" value="His_Phos_1"/>
    <property type="match status" value="1"/>
</dbReference>
<reference evidence="1 3" key="3">
    <citation type="journal article" date="2021" name="BMC Genomics">
        <title>Genome-resolved metagenome and metatranscriptome analyses of thermophilic composting reveal key bacterial players and their metabolic interactions.</title>
        <authorList>
            <person name="Braga L.P.P."/>
            <person name="Pereira R.V."/>
            <person name="Martins L.F."/>
            <person name="Moura L.M.S."/>
            <person name="Sanchez F.B."/>
            <person name="Patane J.S.L."/>
            <person name="da Silva A.M."/>
            <person name="Setubal J.C."/>
        </authorList>
    </citation>
    <scope>NUCLEOTIDE SEQUENCE [LARGE SCALE GENOMIC DNA]</scope>
    <source>
        <strain evidence="1">ZC4RG45</strain>
    </source>
</reference>
<dbReference type="GO" id="GO:0016791">
    <property type="term" value="F:phosphatase activity"/>
    <property type="evidence" value="ECO:0007669"/>
    <property type="project" value="TreeGrafter"/>
</dbReference>
<dbReference type="SUPFAM" id="SSF53254">
    <property type="entry name" value="Phosphoglycerate mutase-like"/>
    <property type="match status" value="1"/>
</dbReference>
<evidence type="ECO:0000313" key="1">
    <source>
        <dbReference type="EMBL" id="MFO7191433.1"/>
    </source>
</evidence>
<dbReference type="InterPro" id="IPR013078">
    <property type="entry name" value="His_Pase_superF_clade-1"/>
</dbReference>
<dbReference type="STRING" id="1111738.GCA_000427905_02718"/>
<proteinExistence type="predicted"/>
<reference evidence="2" key="1">
    <citation type="submission" date="2018-05" db="EMBL/GenBank/DDBJ databases">
        <authorList>
            <person name="Lanie J.A."/>
            <person name="Ng W.-L."/>
            <person name="Kazmierczak K.M."/>
            <person name="Andrzejewski T.M."/>
            <person name="Davidsen T.M."/>
            <person name="Wayne K.J."/>
            <person name="Tettelin H."/>
            <person name="Glass J.I."/>
            <person name="Rusch D."/>
            <person name="Podicherti R."/>
            <person name="Tsui H.-C.T."/>
            <person name="Winkler M.E."/>
        </authorList>
    </citation>
    <scope>NUCLEOTIDE SEQUENCE</scope>
    <source>
        <strain evidence="2">ZC4RG45</strain>
    </source>
</reference>
<sequence length="213" mass="23178">MGAIYLVRHGQASFGAADYDKLSPLGKEQSVVVGEELRRREVEFAVVRSGSMARQRDTAVAAGFTPDQDARWNEYDFADVFAYAPEEPQTTDQRAYQRVLDRALQAWVAAGPGDGRSAESWQEFAARVNGALDTVVGELGPGQNALVFTSGGVIAALAARVVGDQAGLFWVFNRFMANGAITKIISGRSGLTLVSLNEHGHFEGPRRHLFTFR</sequence>
<dbReference type="EMBL" id="QGUI02000029">
    <property type="protein sequence ID" value="MFO7191433.1"/>
    <property type="molecule type" value="Genomic_DNA"/>
</dbReference>
<dbReference type="CDD" id="cd07067">
    <property type="entry name" value="HP_PGM_like"/>
    <property type="match status" value="1"/>
</dbReference>
<reference evidence="1" key="2">
    <citation type="submission" date="2018-05" db="EMBL/GenBank/DDBJ databases">
        <authorList>
            <person name="Moura L."/>
            <person name="Setubal J.C."/>
        </authorList>
    </citation>
    <scope>NUCLEOTIDE SEQUENCE</scope>
    <source>
        <strain evidence="1">ZC4RG45</strain>
    </source>
</reference>
<dbReference type="AlphaFoldDB" id="A0A2W4JRG1"/>
<accession>A0A2W4JRG1</accession>
<name>A0A2W4JRG1_9PSEU</name>
<evidence type="ECO:0000313" key="3">
    <source>
        <dbReference type="Proteomes" id="UP000249324"/>
    </source>
</evidence>
<dbReference type="InterPro" id="IPR050275">
    <property type="entry name" value="PGM_Phosphatase"/>
</dbReference>